<sequence length="150" mass="16401">MTAWGTFAAGLSAELLELPDTATLIIVEPRPAGQRRYVQFYKDADVLAAQLVSDKYLEEAARADETGRQAIVRAGWQPPDADSSFLWWADFDAPVSLAEYDRAAALSVAGLRDGYGIADPHGLVYDAWIAGSADRRLDLPRLGLPHQRTT</sequence>
<dbReference type="Proteomes" id="UP001601444">
    <property type="component" value="Unassembled WGS sequence"/>
</dbReference>
<dbReference type="Pfam" id="PF22552">
    <property type="entry name" value="TY-Chap3"/>
    <property type="match status" value="1"/>
</dbReference>
<evidence type="ECO:0000313" key="2">
    <source>
        <dbReference type="EMBL" id="MFF0542556.1"/>
    </source>
</evidence>
<dbReference type="EMBL" id="JBIAMX010000003">
    <property type="protein sequence ID" value="MFF0542556.1"/>
    <property type="molecule type" value="Genomic_DNA"/>
</dbReference>
<name>A0ABW6PJI1_9NOCA</name>
<organism evidence="2 3">
    <name type="scientific">Nocardia thailandica</name>
    <dbReference type="NCBI Taxonomy" id="257275"/>
    <lineage>
        <taxon>Bacteria</taxon>
        <taxon>Bacillati</taxon>
        <taxon>Actinomycetota</taxon>
        <taxon>Actinomycetes</taxon>
        <taxon>Mycobacteriales</taxon>
        <taxon>Nocardiaceae</taxon>
        <taxon>Nocardia</taxon>
    </lineage>
</organism>
<evidence type="ECO:0000313" key="3">
    <source>
        <dbReference type="Proteomes" id="UP001601444"/>
    </source>
</evidence>
<keyword evidence="3" id="KW-1185">Reference proteome</keyword>
<proteinExistence type="predicted"/>
<feature type="domain" description="TY-Chap N-terminal" evidence="1">
    <location>
        <begin position="2"/>
        <end position="123"/>
    </location>
</feature>
<comment type="caution">
    <text evidence="2">The sequence shown here is derived from an EMBL/GenBank/DDBJ whole genome shotgun (WGS) entry which is preliminary data.</text>
</comment>
<accession>A0ABW6PJI1</accession>
<evidence type="ECO:0000259" key="1">
    <source>
        <dbReference type="Pfam" id="PF22552"/>
    </source>
</evidence>
<reference evidence="2 3" key="1">
    <citation type="submission" date="2024-10" db="EMBL/GenBank/DDBJ databases">
        <title>The Natural Products Discovery Center: Release of the First 8490 Sequenced Strains for Exploring Actinobacteria Biosynthetic Diversity.</title>
        <authorList>
            <person name="Kalkreuter E."/>
            <person name="Kautsar S.A."/>
            <person name="Yang D."/>
            <person name="Bader C.D."/>
            <person name="Teijaro C.N."/>
            <person name="Fluegel L."/>
            <person name="Davis C.M."/>
            <person name="Simpson J.R."/>
            <person name="Lauterbach L."/>
            <person name="Steele A.D."/>
            <person name="Gui C."/>
            <person name="Meng S."/>
            <person name="Li G."/>
            <person name="Viehrig K."/>
            <person name="Ye F."/>
            <person name="Su P."/>
            <person name="Kiefer A.F."/>
            <person name="Nichols A."/>
            <person name="Cepeda A.J."/>
            <person name="Yan W."/>
            <person name="Fan B."/>
            <person name="Jiang Y."/>
            <person name="Adhikari A."/>
            <person name="Zheng C.-J."/>
            <person name="Schuster L."/>
            <person name="Cowan T.M."/>
            <person name="Smanski M.J."/>
            <person name="Chevrette M.G."/>
            <person name="De Carvalho L.P.S."/>
            <person name="Shen B."/>
        </authorList>
    </citation>
    <scope>NUCLEOTIDE SEQUENCE [LARGE SCALE GENOMIC DNA]</scope>
    <source>
        <strain evidence="2 3">NPDC004045</strain>
    </source>
</reference>
<dbReference type="InterPro" id="IPR054344">
    <property type="entry name" value="TY-Chap_N"/>
</dbReference>
<gene>
    <name evidence="2" type="ORF">ACFYTF_06940</name>
</gene>
<protein>
    <recommendedName>
        <fullName evidence="1">TY-Chap N-terminal domain-containing protein</fullName>
    </recommendedName>
</protein>
<dbReference type="RefSeq" id="WP_387699413.1">
    <property type="nucleotide sequence ID" value="NZ_JBIAMX010000003.1"/>
</dbReference>